<keyword evidence="7 10" id="KW-0812">Transmembrane</keyword>
<dbReference type="CDD" id="cd17320">
    <property type="entry name" value="MFS_MdfA_MDR_like"/>
    <property type="match status" value="1"/>
</dbReference>
<protein>
    <recommendedName>
        <fullName evidence="10">Bcr/CflA family efflux transporter</fullName>
    </recommendedName>
</protein>
<dbReference type="InterPro" id="IPR020846">
    <property type="entry name" value="MFS_dom"/>
</dbReference>
<feature type="transmembrane region" description="Helical" evidence="10">
    <location>
        <begin position="88"/>
        <end position="107"/>
    </location>
</feature>
<name>A0A086XXG7_9RHOB</name>
<evidence type="ECO:0000313" key="12">
    <source>
        <dbReference type="Proteomes" id="UP000028826"/>
    </source>
</evidence>
<dbReference type="Proteomes" id="UP000028826">
    <property type="component" value="Unassembled WGS sequence"/>
</dbReference>
<comment type="caution">
    <text evidence="11">The sequence shown here is derived from an EMBL/GenBank/DDBJ whole genome shotgun (WGS) entry which is preliminary data.</text>
</comment>
<dbReference type="InterPro" id="IPR001958">
    <property type="entry name" value="Tet-R_TetA/multi-R_MdtG-like"/>
</dbReference>
<keyword evidence="12" id="KW-1185">Reference proteome</keyword>
<evidence type="ECO:0000313" key="11">
    <source>
        <dbReference type="EMBL" id="KFI26717.1"/>
    </source>
</evidence>
<organism evidence="11 12">
    <name type="scientific">Haematobacter massiliensis</name>
    <dbReference type="NCBI Taxonomy" id="195105"/>
    <lineage>
        <taxon>Bacteria</taxon>
        <taxon>Pseudomonadati</taxon>
        <taxon>Pseudomonadota</taxon>
        <taxon>Alphaproteobacteria</taxon>
        <taxon>Rhodobacterales</taxon>
        <taxon>Paracoccaceae</taxon>
        <taxon>Haematobacter</taxon>
    </lineage>
</organism>
<comment type="similarity">
    <text evidence="4">Belongs to the major facilitator superfamily. TCR/Tet family.</text>
</comment>
<dbReference type="GO" id="GO:0005886">
    <property type="term" value="C:plasma membrane"/>
    <property type="evidence" value="ECO:0007669"/>
    <property type="project" value="UniProtKB-SubCell"/>
</dbReference>
<evidence type="ECO:0000256" key="5">
    <source>
        <dbReference type="ARBA" id="ARBA00022448"/>
    </source>
</evidence>
<dbReference type="PRINTS" id="PR01035">
    <property type="entry name" value="TCRTETA"/>
</dbReference>
<dbReference type="NCBIfam" id="TIGR00710">
    <property type="entry name" value="efflux_Bcr_CflA"/>
    <property type="match status" value="1"/>
</dbReference>
<keyword evidence="5 10" id="KW-0813">Transport</keyword>
<dbReference type="PROSITE" id="PS50850">
    <property type="entry name" value="MFS"/>
    <property type="match status" value="1"/>
</dbReference>
<dbReference type="PANTHER" id="PTHR23501">
    <property type="entry name" value="MAJOR FACILITATOR SUPERFAMILY"/>
    <property type="match status" value="1"/>
</dbReference>
<evidence type="ECO:0000256" key="8">
    <source>
        <dbReference type="ARBA" id="ARBA00022989"/>
    </source>
</evidence>
<dbReference type="InterPro" id="IPR011701">
    <property type="entry name" value="MFS"/>
</dbReference>
<feature type="transmembrane region" description="Helical" evidence="10">
    <location>
        <begin position="173"/>
        <end position="193"/>
    </location>
</feature>
<dbReference type="PANTHER" id="PTHR23501:SF191">
    <property type="entry name" value="VACUOLAR BASIC AMINO ACID TRANSPORTER 4"/>
    <property type="match status" value="1"/>
</dbReference>
<feature type="transmembrane region" description="Helical" evidence="10">
    <location>
        <begin position="23"/>
        <end position="44"/>
    </location>
</feature>
<reference evidence="11 12" key="1">
    <citation type="submission" date="2014-03" db="EMBL/GenBank/DDBJ databases">
        <title>Genome of Haematobacter massiliensis CCUG 47968.</title>
        <authorList>
            <person name="Wang D."/>
            <person name="Wang G."/>
        </authorList>
    </citation>
    <scope>NUCLEOTIDE SEQUENCE [LARGE SCALE GENOMIC DNA]</scope>
    <source>
        <strain evidence="11 12">CCUG 47968</strain>
    </source>
</reference>
<evidence type="ECO:0000256" key="1">
    <source>
        <dbReference type="ARBA" id="ARBA00003279"/>
    </source>
</evidence>
<dbReference type="SUPFAM" id="SSF103473">
    <property type="entry name" value="MFS general substrate transporter"/>
    <property type="match status" value="1"/>
</dbReference>
<evidence type="ECO:0000256" key="10">
    <source>
        <dbReference type="RuleBase" id="RU365088"/>
    </source>
</evidence>
<dbReference type="Pfam" id="PF07690">
    <property type="entry name" value="MFS_1"/>
    <property type="match status" value="1"/>
</dbReference>
<dbReference type="RefSeq" id="WP_035713661.1">
    <property type="nucleotide sequence ID" value="NZ_CAMIFG010000090.1"/>
</dbReference>
<evidence type="ECO:0000256" key="2">
    <source>
        <dbReference type="ARBA" id="ARBA00004651"/>
    </source>
</evidence>
<dbReference type="STRING" id="195105.CN97_02415"/>
<keyword evidence="9 10" id="KW-0472">Membrane</keyword>
<gene>
    <name evidence="11" type="ORF">CN97_02415</name>
</gene>
<comment type="function">
    <text evidence="1">Resistance to tetracycline by an active tetracycline efflux. This is an energy-dependent process that decreases the accumulation of the antibiotic in whole cells. This protein functions as a metal-tetracycline/H(+) antiporter.</text>
</comment>
<keyword evidence="6" id="KW-1003">Cell membrane</keyword>
<dbReference type="GO" id="GO:1990961">
    <property type="term" value="P:xenobiotic detoxification by transmembrane export across the plasma membrane"/>
    <property type="evidence" value="ECO:0007669"/>
    <property type="project" value="InterPro"/>
</dbReference>
<keyword evidence="10" id="KW-0997">Cell inner membrane</keyword>
<feature type="transmembrane region" description="Helical" evidence="10">
    <location>
        <begin position="259"/>
        <end position="277"/>
    </location>
</feature>
<feature type="transmembrane region" description="Helical" evidence="10">
    <location>
        <begin position="353"/>
        <end position="375"/>
    </location>
</feature>
<dbReference type="eggNOG" id="COG2814">
    <property type="taxonomic scope" value="Bacteria"/>
</dbReference>
<comment type="subcellular location">
    <subcellularLocation>
        <location evidence="10">Cell inner membrane</location>
        <topology evidence="10">Multi-pass membrane protein</topology>
    </subcellularLocation>
    <subcellularLocation>
        <location evidence="2">Cell membrane</location>
        <topology evidence="2">Multi-pass membrane protein</topology>
    </subcellularLocation>
</comment>
<evidence type="ECO:0000256" key="9">
    <source>
        <dbReference type="ARBA" id="ARBA00023136"/>
    </source>
</evidence>
<dbReference type="Gene3D" id="1.20.1720.10">
    <property type="entry name" value="Multidrug resistance protein D"/>
    <property type="match status" value="1"/>
</dbReference>
<feature type="transmembrane region" description="Helical" evidence="10">
    <location>
        <begin position="289"/>
        <end position="307"/>
    </location>
</feature>
<keyword evidence="8 10" id="KW-1133">Transmembrane helix</keyword>
<feature type="transmembrane region" description="Helical" evidence="10">
    <location>
        <begin position="223"/>
        <end position="247"/>
    </location>
</feature>
<feature type="transmembrane region" description="Helical" evidence="10">
    <location>
        <begin position="113"/>
        <end position="133"/>
    </location>
</feature>
<feature type="transmembrane region" description="Helical" evidence="10">
    <location>
        <begin position="145"/>
        <end position="167"/>
    </location>
</feature>
<evidence type="ECO:0000256" key="7">
    <source>
        <dbReference type="ARBA" id="ARBA00022692"/>
    </source>
</evidence>
<dbReference type="InterPro" id="IPR036259">
    <property type="entry name" value="MFS_trans_sf"/>
</dbReference>
<evidence type="ECO:0000256" key="3">
    <source>
        <dbReference type="ARBA" id="ARBA00006236"/>
    </source>
</evidence>
<evidence type="ECO:0000256" key="4">
    <source>
        <dbReference type="ARBA" id="ARBA00007520"/>
    </source>
</evidence>
<dbReference type="AlphaFoldDB" id="A0A086XXG7"/>
<dbReference type="OrthoDB" id="9800416at2"/>
<feature type="transmembrane region" description="Helical" evidence="10">
    <location>
        <begin position="381"/>
        <end position="402"/>
    </location>
</feature>
<comment type="similarity">
    <text evidence="3 10">Belongs to the major facilitator superfamily. Bcr/CmlA family.</text>
</comment>
<feature type="transmembrane region" description="Helical" evidence="10">
    <location>
        <begin position="56"/>
        <end position="76"/>
    </location>
</feature>
<accession>A0A086XXG7</accession>
<dbReference type="GO" id="GO:0042910">
    <property type="term" value="F:xenobiotic transmembrane transporter activity"/>
    <property type="evidence" value="ECO:0007669"/>
    <property type="project" value="InterPro"/>
</dbReference>
<dbReference type="PROSITE" id="PS00216">
    <property type="entry name" value="SUGAR_TRANSPORT_1"/>
    <property type="match status" value="1"/>
</dbReference>
<proteinExistence type="inferred from homology"/>
<evidence type="ECO:0000256" key="6">
    <source>
        <dbReference type="ARBA" id="ARBA00022475"/>
    </source>
</evidence>
<sequence length="404" mass="42531">MTATFPPPRSTTRFLDRRSPPHIGTLIFMAALPALTTNIFLPSLPTMARHFNTDYHVVQLGVSLFLVANAVLQLAIGPISDRFGRRPVLLASVAGYLVATLGVMLAPTVELFLAFRMLQAVIVAGMVLSRAIIRDTHPPERSAAMIGYVTLGMSIAPMIGPTLGGLLDQTFGWRASFTLLLIAGGALLALAWADLGETAPLRSHGGFRQQFRAYPALLSSRRFWGFCLAATFSSGVWFAYVGGAPLVASDLYGLTPMQLGIGFICPAVGYALGNFLSGRLSLRFGIERMVLFGNIVCMLFAMVLLVLEMFGLLSVTLFFGIVAGIGVGNGLTMPNAMAGMLSVRPELAGSASGLGGAVTLGGGAACAALAAFLLGAGENGAIPLLLFMAVIGLLGLLPLLWLRR</sequence>
<dbReference type="InterPro" id="IPR004812">
    <property type="entry name" value="Efflux_drug-R_Bcr/CmlA"/>
</dbReference>
<feature type="transmembrane region" description="Helical" evidence="10">
    <location>
        <begin position="313"/>
        <end position="332"/>
    </location>
</feature>
<dbReference type="EMBL" id="JGYG01000014">
    <property type="protein sequence ID" value="KFI26717.1"/>
    <property type="molecule type" value="Genomic_DNA"/>
</dbReference>
<dbReference type="InterPro" id="IPR005829">
    <property type="entry name" value="Sugar_transporter_CS"/>
</dbReference>